<dbReference type="InterPro" id="IPR001387">
    <property type="entry name" value="Cro/C1-type_HTH"/>
</dbReference>
<feature type="compositionally biased region" description="Basic residues" evidence="1">
    <location>
        <begin position="304"/>
        <end position="314"/>
    </location>
</feature>
<dbReference type="PROSITE" id="PS50943">
    <property type="entry name" value="HTH_CROC1"/>
    <property type="match status" value="1"/>
</dbReference>
<dbReference type="OrthoDB" id="3542608at2"/>
<gene>
    <name evidence="3" type="ORF">FHX80_113849</name>
</gene>
<dbReference type="PANTHER" id="PTHR35010">
    <property type="entry name" value="BLL4672 PROTEIN-RELATED"/>
    <property type="match status" value="1"/>
</dbReference>
<comment type="caution">
    <text evidence="3">The sequence shown here is derived from an EMBL/GenBank/DDBJ whole genome shotgun (WGS) entry which is preliminary data.</text>
</comment>
<dbReference type="InterPro" id="IPR041413">
    <property type="entry name" value="MLTR_LBD"/>
</dbReference>
<dbReference type="GO" id="GO:0003677">
    <property type="term" value="F:DNA binding"/>
    <property type="evidence" value="ECO:0007669"/>
    <property type="project" value="InterPro"/>
</dbReference>
<name>A0A561V173_9ACTN</name>
<dbReference type="InterPro" id="IPR010982">
    <property type="entry name" value="Lambda_DNA-bd_dom_sf"/>
</dbReference>
<dbReference type="Pfam" id="PF13560">
    <property type="entry name" value="HTH_31"/>
    <property type="match status" value="1"/>
</dbReference>
<dbReference type="SMART" id="SM00530">
    <property type="entry name" value="HTH_XRE"/>
    <property type="match status" value="1"/>
</dbReference>
<feature type="compositionally biased region" description="Low complexity" evidence="1">
    <location>
        <begin position="289"/>
        <end position="298"/>
    </location>
</feature>
<feature type="domain" description="HTH cro/C1-type" evidence="2">
    <location>
        <begin position="36"/>
        <end position="84"/>
    </location>
</feature>
<dbReference type="Gene3D" id="3.30.450.180">
    <property type="match status" value="1"/>
</dbReference>
<sequence>MDAHGQLGAFLQARRAQLRPQDVGLPTYGDRRRVPGLRREELALLAGVSSSYYTRLEQGASCHASVEVLDAIARGLRLEETERLHLHDLATACRHRTTARRPPAERLAPAVRELVRSLAEVPVVVTGRRSDVLAWNSAGHALLAGHVDPTGPDRPADRPNMARLVFLDAHIRELYVDWTAKARAVVGNLRLVAGRHPQDALLTSLIGELTTRSPEFAGMWADHRVRACDTAEYGLRHPLVGPLTVRQQTLTVPSQPEQSLVMVTATPRSASQAALRLLVQATGAGSGAGTETWAGTGANPTSAARRRYGVQHSR</sequence>
<evidence type="ECO:0000256" key="1">
    <source>
        <dbReference type="SAM" id="MobiDB-lite"/>
    </source>
</evidence>
<proteinExistence type="predicted"/>
<feature type="region of interest" description="Disordered" evidence="1">
    <location>
        <begin position="286"/>
        <end position="314"/>
    </location>
</feature>
<dbReference type="CDD" id="cd00093">
    <property type="entry name" value="HTH_XRE"/>
    <property type="match status" value="1"/>
</dbReference>
<evidence type="ECO:0000259" key="2">
    <source>
        <dbReference type="PROSITE" id="PS50943"/>
    </source>
</evidence>
<evidence type="ECO:0000313" key="4">
    <source>
        <dbReference type="Proteomes" id="UP000318186"/>
    </source>
</evidence>
<evidence type="ECO:0000313" key="3">
    <source>
        <dbReference type="EMBL" id="TWG05372.1"/>
    </source>
</evidence>
<dbReference type="Proteomes" id="UP000318186">
    <property type="component" value="Unassembled WGS sequence"/>
</dbReference>
<dbReference type="Pfam" id="PF17765">
    <property type="entry name" value="MLTR_LBD"/>
    <property type="match status" value="1"/>
</dbReference>
<dbReference type="Gene3D" id="1.10.260.40">
    <property type="entry name" value="lambda repressor-like DNA-binding domains"/>
    <property type="match status" value="1"/>
</dbReference>
<reference evidence="3 4" key="1">
    <citation type="submission" date="2019-06" db="EMBL/GenBank/DDBJ databases">
        <title>Sequencing the genomes of 1000 actinobacteria strains.</title>
        <authorList>
            <person name="Klenk H.-P."/>
        </authorList>
    </citation>
    <scope>NUCLEOTIDE SEQUENCE [LARGE SCALE GENOMIC DNA]</scope>
    <source>
        <strain evidence="3 4">DSM 42059</strain>
    </source>
</reference>
<dbReference type="AlphaFoldDB" id="A0A561V173"/>
<dbReference type="EMBL" id="VIWW01000001">
    <property type="protein sequence ID" value="TWG05372.1"/>
    <property type="molecule type" value="Genomic_DNA"/>
</dbReference>
<dbReference type="RefSeq" id="WP_145765326.1">
    <property type="nucleotide sequence ID" value="NZ_VIWW01000001.1"/>
</dbReference>
<dbReference type="SUPFAM" id="SSF47413">
    <property type="entry name" value="lambda repressor-like DNA-binding domains"/>
    <property type="match status" value="1"/>
</dbReference>
<dbReference type="PANTHER" id="PTHR35010:SF2">
    <property type="entry name" value="BLL4672 PROTEIN"/>
    <property type="match status" value="1"/>
</dbReference>
<accession>A0A561V173</accession>
<organism evidence="3 4">
    <name type="scientific">Streptomyces brevispora</name>
    <dbReference type="NCBI Taxonomy" id="887462"/>
    <lineage>
        <taxon>Bacteria</taxon>
        <taxon>Bacillati</taxon>
        <taxon>Actinomycetota</taxon>
        <taxon>Actinomycetes</taxon>
        <taxon>Kitasatosporales</taxon>
        <taxon>Streptomycetaceae</taxon>
        <taxon>Streptomyces</taxon>
    </lineage>
</organism>
<protein>
    <submittedName>
        <fullName evidence="3">Xre family transcriptional regulator</fullName>
    </submittedName>
</protein>